<dbReference type="RefSeq" id="WP_184237245.1">
    <property type="nucleotide sequence ID" value="NZ_JACHMJ010000001.1"/>
</dbReference>
<evidence type="ECO:0000256" key="1">
    <source>
        <dbReference type="SAM" id="SignalP"/>
    </source>
</evidence>
<dbReference type="Proteomes" id="UP000536685">
    <property type="component" value="Unassembled WGS sequence"/>
</dbReference>
<comment type="caution">
    <text evidence="2">The sequence shown here is derived from an EMBL/GenBank/DDBJ whole genome shotgun (WGS) entry which is preliminary data.</text>
</comment>
<feature type="chain" id="PRO_5039518656" evidence="1">
    <location>
        <begin position="25"/>
        <end position="140"/>
    </location>
</feature>
<keyword evidence="1" id="KW-0732">Signal</keyword>
<name>A0A841AQF4_9MICO</name>
<sequence length="140" mass="14295">MPTRKQTLAFAAATAALAALGALAATLNVMEVTEQNVANAATVSRTVTDVTVSWETRYDAEYGGQRVVGAVLDAVDGDISPSSTVDLTISGPLGAPLGRIRSYDGGSTWTTLPIPVGAADALGATVVINDDEMTVAVSRD</sequence>
<keyword evidence="3" id="KW-1185">Reference proteome</keyword>
<gene>
    <name evidence="2" type="ORF">HD599_002146</name>
</gene>
<dbReference type="EMBL" id="JACHMJ010000001">
    <property type="protein sequence ID" value="MBB5843823.1"/>
    <property type="molecule type" value="Genomic_DNA"/>
</dbReference>
<accession>A0A841AQF4</accession>
<protein>
    <submittedName>
        <fullName evidence="2">Uncharacterized protein</fullName>
    </submittedName>
</protein>
<feature type="signal peptide" evidence="1">
    <location>
        <begin position="1"/>
        <end position="24"/>
    </location>
</feature>
<organism evidence="2 3">
    <name type="scientific">Conyzicola lurida</name>
    <dbReference type="NCBI Taxonomy" id="1172621"/>
    <lineage>
        <taxon>Bacteria</taxon>
        <taxon>Bacillati</taxon>
        <taxon>Actinomycetota</taxon>
        <taxon>Actinomycetes</taxon>
        <taxon>Micrococcales</taxon>
        <taxon>Microbacteriaceae</taxon>
        <taxon>Conyzicola</taxon>
    </lineage>
</organism>
<evidence type="ECO:0000313" key="2">
    <source>
        <dbReference type="EMBL" id="MBB5843823.1"/>
    </source>
</evidence>
<proteinExistence type="predicted"/>
<reference evidence="2 3" key="1">
    <citation type="submission" date="2020-08" db="EMBL/GenBank/DDBJ databases">
        <title>Sequencing the genomes of 1000 actinobacteria strains.</title>
        <authorList>
            <person name="Klenk H.-P."/>
        </authorList>
    </citation>
    <scope>NUCLEOTIDE SEQUENCE [LARGE SCALE GENOMIC DNA]</scope>
    <source>
        <strain evidence="2 3">DSM 105784</strain>
    </source>
</reference>
<dbReference type="AlphaFoldDB" id="A0A841AQF4"/>
<evidence type="ECO:0000313" key="3">
    <source>
        <dbReference type="Proteomes" id="UP000536685"/>
    </source>
</evidence>